<protein>
    <submittedName>
        <fullName evidence="2">Uncharacterized protein</fullName>
    </submittedName>
</protein>
<dbReference type="EMBL" id="AEJF01000124">
    <property type="protein sequence ID" value="KLU24454.1"/>
    <property type="molecule type" value="Genomic_DNA"/>
</dbReference>
<dbReference type="Proteomes" id="UP000035963">
    <property type="component" value="Unassembled WGS sequence"/>
</dbReference>
<accession>A0A0J1CV10</accession>
<keyword evidence="1" id="KW-0472">Membrane</keyword>
<evidence type="ECO:0000313" key="2">
    <source>
        <dbReference type="EMBL" id="KLU24454.1"/>
    </source>
</evidence>
<name>A0A0J1CV10_9BURK</name>
<keyword evidence="1" id="KW-0812">Transmembrane</keyword>
<sequence>MNSQTATSLRSILVDVVVSTGIASTLFLVGALLFGLLGDGEGAMLCRAALLGFALLIHDGIANLGSVSLWHGIPGIS</sequence>
<feature type="transmembrane region" description="Helical" evidence="1">
    <location>
        <begin position="12"/>
        <end position="37"/>
    </location>
</feature>
<keyword evidence="3" id="KW-1185">Reference proteome</keyword>
<feature type="transmembrane region" description="Helical" evidence="1">
    <location>
        <begin position="49"/>
        <end position="73"/>
    </location>
</feature>
<evidence type="ECO:0000313" key="3">
    <source>
        <dbReference type="Proteomes" id="UP000035963"/>
    </source>
</evidence>
<organism evidence="2 3">
    <name type="scientific">Caballeronia mineralivorans PML1(12)</name>
    <dbReference type="NCBI Taxonomy" id="908627"/>
    <lineage>
        <taxon>Bacteria</taxon>
        <taxon>Pseudomonadati</taxon>
        <taxon>Pseudomonadota</taxon>
        <taxon>Betaproteobacteria</taxon>
        <taxon>Burkholderiales</taxon>
        <taxon>Burkholderiaceae</taxon>
        <taxon>Caballeronia</taxon>
    </lineage>
</organism>
<evidence type="ECO:0000256" key="1">
    <source>
        <dbReference type="SAM" id="Phobius"/>
    </source>
</evidence>
<proteinExistence type="predicted"/>
<keyword evidence="1" id="KW-1133">Transmembrane helix</keyword>
<comment type="caution">
    <text evidence="2">The sequence shown here is derived from an EMBL/GenBank/DDBJ whole genome shotgun (WGS) entry which is preliminary data.</text>
</comment>
<gene>
    <name evidence="2" type="ORF">EOS_19940</name>
</gene>
<dbReference type="PATRIC" id="fig|908627.4.peg.4468"/>
<reference evidence="2 3" key="1">
    <citation type="journal article" date="2015" name="Genome Announc.">
        <title>Draft Genome Sequence of Burkholderia sp. Strain PML1(12), an Ectomycorrhizosphere-Inhabiting Bacterium with Effective Mineral-Weathering Ability.</title>
        <authorList>
            <person name="Uroz S."/>
            <person name="Oger P."/>
        </authorList>
    </citation>
    <scope>NUCLEOTIDE SEQUENCE [LARGE SCALE GENOMIC DNA]</scope>
    <source>
        <strain evidence="3">PML1(12)</strain>
    </source>
</reference>
<dbReference type="AlphaFoldDB" id="A0A0J1CV10"/>